<dbReference type="InterPro" id="IPR004117">
    <property type="entry name" value="7tm6_olfct_rcpt"/>
</dbReference>
<accession>A0A385H5F3</accession>
<feature type="transmembrane region" description="Helical" evidence="10">
    <location>
        <begin position="178"/>
        <end position="211"/>
    </location>
</feature>
<feature type="transmembrane region" description="Helical" evidence="10">
    <location>
        <begin position="69"/>
        <end position="87"/>
    </location>
</feature>
<keyword evidence="9 10" id="KW-0807">Transducer</keyword>
<feature type="transmembrane region" description="Helical" evidence="10">
    <location>
        <begin position="131"/>
        <end position="154"/>
    </location>
</feature>
<dbReference type="GO" id="GO:0007165">
    <property type="term" value="P:signal transduction"/>
    <property type="evidence" value="ECO:0007669"/>
    <property type="project" value="UniProtKB-KW"/>
</dbReference>
<gene>
    <name evidence="11" type="primary">OR65</name>
</gene>
<comment type="similarity">
    <text evidence="10">Belongs to the insect chemoreceptor superfamily. Heteromeric odorant receptor channel (TC 1.A.69) family.</text>
</comment>
<dbReference type="PANTHER" id="PTHR21137:SF35">
    <property type="entry name" value="ODORANT RECEPTOR 19A-RELATED"/>
    <property type="match status" value="1"/>
</dbReference>
<feature type="transmembrane region" description="Helical" evidence="10">
    <location>
        <begin position="39"/>
        <end position="57"/>
    </location>
</feature>
<dbReference type="GO" id="GO:0005549">
    <property type="term" value="F:odorant binding"/>
    <property type="evidence" value="ECO:0007669"/>
    <property type="project" value="InterPro"/>
</dbReference>
<keyword evidence="4 10" id="KW-0812">Transmembrane</keyword>
<dbReference type="GO" id="GO:0004984">
    <property type="term" value="F:olfactory receptor activity"/>
    <property type="evidence" value="ECO:0007669"/>
    <property type="project" value="InterPro"/>
</dbReference>
<evidence type="ECO:0000256" key="9">
    <source>
        <dbReference type="ARBA" id="ARBA00023224"/>
    </source>
</evidence>
<sequence>MSAVEGNYTVSLRKLLIEGGIWMDFPKEKYGFYFRYFQISRFVFCLAVWLLVLWTLVNEGPEFLFKPPAIFIPLGGVLITSTFLILIKSSKLHRLVDQCEVNLSSYTKSWELEIVRGDTQRLNTFINFGKFSFLNFALLYIFLPLIVDGIRAVMGYEDPYYLPIPLEGYLGPNPSRSLHYYMIILTCDLWFLVAITLTNAFEGLVLFIVSYNIIELKILKQCVKNLESQTEKFNDDGVQLLPPWDLREIIRYHKKILRLNFQENKCITPAYIMQNLTCTLSIAFIVFMIRQLVGENTMMLFLSVTFVGMVVVMLFMVCFAGEIIQSESLELFSTLYNIPWYRQSPRVRKDILIIMTQLSKPLVLDYKQNVINLPVFMQIINNSYSFFMLMTSVKPA</sequence>
<evidence type="ECO:0000256" key="10">
    <source>
        <dbReference type="RuleBase" id="RU351113"/>
    </source>
</evidence>
<feature type="transmembrane region" description="Helical" evidence="10">
    <location>
        <begin position="299"/>
        <end position="320"/>
    </location>
</feature>
<keyword evidence="3 10" id="KW-0716">Sensory transduction</keyword>
<keyword evidence="2" id="KW-1003">Cell membrane</keyword>
<reference evidence="11" key="1">
    <citation type="submission" date="2017-10" db="EMBL/GenBank/DDBJ databases">
        <authorList>
            <person name="Banno H."/>
            <person name="Chua N.-H."/>
        </authorList>
    </citation>
    <scope>NUCLEOTIDE SEQUENCE</scope>
</reference>
<organism evidence="11">
    <name type="scientific">Yemma signatus</name>
    <dbReference type="NCBI Taxonomy" id="300820"/>
    <lineage>
        <taxon>Eukaryota</taxon>
        <taxon>Metazoa</taxon>
        <taxon>Ecdysozoa</taxon>
        <taxon>Arthropoda</taxon>
        <taxon>Hexapoda</taxon>
        <taxon>Insecta</taxon>
        <taxon>Pterygota</taxon>
        <taxon>Neoptera</taxon>
        <taxon>Paraneoptera</taxon>
        <taxon>Hemiptera</taxon>
        <taxon>Heteroptera</taxon>
        <taxon>Panheteroptera</taxon>
        <taxon>Pentatomomorpha</taxon>
        <taxon>Lygaeoidea</taxon>
        <taxon>Berytidae</taxon>
        <taxon>Yemma</taxon>
    </lineage>
</organism>
<dbReference type="AlphaFoldDB" id="A0A385H5F3"/>
<keyword evidence="7 10" id="KW-0472">Membrane</keyword>
<protein>
    <recommendedName>
        <fullName evidence="10">Odorant receptor</fullName>
    </recommendedName>
</protein>
<evidence type="ECO:0000256" key="6">
    <source>
        <dbReference type="ARBA" id="ARBA00022989"/>
    </source>
</evidence>
<evidence type="ECO:0000256" key="1">
    <source>
        <dbReference type="ARBA" id="ARBA00004651"/>
    </source>
</evidence>
<evidence type="ECO:0000313" key="11">
    <source>
        <dbReference type="EMBL" id="AXX83066.1"/>
    </source>
</evidence>
<comment type="caution">
    <text evidence="10">Lacks conserved residue(s) required for the propagation of feature annotation.</text>
</comment>
<proteinExistence type="evidence at transcript level"/>
<evidence type="ECO:0000256" key="2">
    <source>
        <dbReference type="ARBA" id="ARBA00022475"/>
    </source>
</evidence>
<feature type="transmembrane region" description="Helical" evidence="10">
    <location>
        <begin position="271"/>
        <end position="293"/>
    </location>
</feature>
<comment type="subcellular location">
    <subcellularLocation>
        <location evidence="1 10">Cell membrane</location>
        <topology evidence="1 10">Multi-pass membrane protein</topology>
    </subcellularLocation>
</comment>
<name>A0A385H5F3_9HEMI</name>
<evidence type="ECO:0000256" key="8">
    <source>
        <dbReference type="ARBA" id="ARBA00023170"/>
    </source>
</evidence>
<dbReference type="GO" id="GO:0005886">
    <property type="term" value="C:plasma membrane"/>
    <property type="evidence" value="ECO:0007669"/>
    <property type="project" value="UniProtKB-SubCell"/>
</dbReference>
<dbReference type="PANTHER" id="PTHR21137">
    <property type="entry name" value="ODORANT RECEPTOR"/>
    <property type="match status" value="1"/>
</dbReference>
<dbReference type="EMBL" id="MG204700">
    <property type="protein sequence ID" value="AXX83066.1"/>
    <property type="molecule type" value="mRNA"/>
</dbReference>
<keyword evidence="5 10" id="KW-0552">Olfaction</keyword>
<evidence type="ECO:0000256" key="7">
    <source>
        <dbReference type="ARBA" id="ARBA00023136"/>
    </source>
</evidence>
<evidence type="ECO:0000256" key="4">
    <source>
        <dbReference type="ARBA" id="ARBA00022692"/>
    </source>
</evidence>
<evidence type="ECO:0000256" key="5">
    <source>
        <dbReference type="ARBA" id="ARBA00022725"/>
    </source>
</evidence>
<dbReference type="Pfam" id="PF02949">
    <property type="entry name" value="7tm_6"/>
    <property type="match status" value="1"/>
</dbReference>
<keyword evidence="6 10" id="KW-1133">Transmembrane helix</keyword>
<keyword evidence="8 10" id="KW-0675">Receptor</keyword>
<evidence type="ECO:0000256" key="3">
    <source>
        <dbReference type="ARBA" id="ARBA00022606"/>
    </source>
</evidence>